<dbReference type="EMBL" id="VEVQ02000007">
    <property type="protein sequence ID" value="NHN26316.1"/>
    <property type="molecule type" value="Genomic_DNA"/>
</dbReference>
<dbReference type="RefSeq" id="WP_165928908.1">
    <property type="nucleotide sequence ID" value="NZ_VEVQ02000007.1"/>
</dbReference>
<sequence>MKTIAILIFTSILFSSCGPKRYKCGPYRRCQIEFKEPQKIIHYTPIC</sequence>
<protein>
    <recommendedName>
        <fullName evidence="3">Lipoprotein</fullName>
    </recommendedName>
</protein>
<reference evidence="1 2" key="2">
    <citation type="submission" date="2019-05" db="EMBL/GenBank/DDBJ databases">
        <authorList>
            <person name="Lianzixin W."/>
        </authorList>
    </citation>
    <scope>NUCLEOTIDE SEQUENCE [LARGE SCALE GENOMIC DNA]</scope>
    <source>
        <strain evidence="1 2">EC11</strain>
    </source>
</reference>
<evidence type="ECO:0000313" key="1">
    <source>
        <dbReference type="EMBL" id="NHN26316.1"/>
    </source>
</evidence>
<dbReference type="Proteomes" id="UP000817854">
    <property type="component" value="Unassembled WGS sequence"/>
</dbReference>
<organism evidence="1 2">
    <name type="scientific">Flavobacterium jejuense</name>
    <dbReference type="NCBI Taxonomy" id="1544455"/>
    <lineage>
        <taxon>Bacteria</taxon>
        <taxon>Pseudomonadati</taxon>
        <taxon>Bacteroidota</taxon>
        <taxon>Flavobacteriia</taxon>
        <taxon>Flavobacteriales</taxon>
        <taxon>Flavobacteriaceae</taxon>
        <taxon>Flavobacterium</taxon>
    </lineage>
</organism>
<gene>
    <name evidence="1" type="ORF">FIA58_011560</name>
</gene>
<reference evidence="1 2" key="3">
    <citation type="submission" date="2020-02" db="EMBL/GenBank/DDBJ databases">
        <title>Flavobacterium profundi sp. nov., isolated from a deep-sea seamount.</title>
        <authorList>
            <person name="Zhang D.-C."/>
        </authorList>
    </citation>
    <scope>NUCLEOTIDE SEQUENCE [LARGE SCALE GENOMIC DNA]</scope>
    <source>
        <strain evidence="1 2">EC11</strain>
    </source>
</reference>
<proteinExistence type="predicted"/>
<name>A0ABX0IRX0_9FLAO</name>
<evidence type="ECO:0008006" key="3">
    <source>
        <dbReference type="Google" id="ProtNLM"/>
    </source>
</evidence>
<accession>A0ABX0IRX0</accession>
<evidence type="ECO:0000313" key="2">
    <source>
        <dbReference type="Proteomes" id="UP000817854"/>
    </source>
</evidence>
<comment type="caution">
    <text evidence="1">The sequence shown here is derived from an EMBL/GenBank/DDBJ whole genome shotgun (WGS) entry which is preliminary data.</text>
</comment>
<reference evidence="2" key="1">
    <citation type="submission" date="2019-05" db="EMBL/GenBank/DDBJ databases">
        <title>Flavobacterium profundi sp. nov., isolated from a deep-sea seamount.</title>
        <authorList>
            <person name="Zhang D.-C."/>
        </authorList>
    </citation>
    <scope>NUCLEOTIDE SEQUENCE [LARGE SCALE GENOMIC DNA]</scope>
    <source>
        <strain evidence="2">EC11</strain>
    </source>
</reference>
<keyword evidence="2" id="KW-1185">Reference proteome</keyword>
<dbReference type="PROSITE" id="PS51257">
    <property type="entry name" value="PROKAR_LIPOPROTEIN"/>
    <property type="match status" value="1"/>
</dbReference>